<reference evidence="1" key="1">
    <citation type="submission" date="2014-09" db="EMBL/GenBank/DDBJ databases">
        <authorList>
            <person name="Magalhaes I.L.F."/>
            <person name="Oliveira U."/>
            <person name="Santos F.R."/>
            <person name="Vidigal T.H.D.A."/>
            <person name="Brescovit A.D."/>
            <person name="Santos A.J."/>
        </authorList>
    </citation>
    <scope>NUCLEOTIDE SEQUENCE</scope>
    <source>
        <tissue evidence="1">Shoot tissue taken approximately 20 cm above the soil surface</tissue>
    </source>
</reference>
<name>A0A0A8YP16_ARUDO</name>
<sequence length="34" mass="4132">MLIKCLLNYIVWSRVLIPLRHTTMNYKFICCFVV</sequence>
<accession>A0A0A8YP16</accession>
<dbReference type="EMBL" id="GBRH01273348">
    <property type="protein sequence ID" value="JAD24547.1"/>
    <property type="molecule type" value="Transcribed_RNA"/>
</dbReference>
<dbReference type="AlphaFoldDB" id="A0A0A8YP16"/>
<organism evidence="1">
    <name type="scientific">Arundo donax</name>
    <name type="common">Giant reed</name>
    <name type="synonym">Donax arundinaceus</name>
    <dbReference type="NCBI Taxonomy" id="35708"/>
    <lineage>
        <taxon>Eukaryota</taxon>
        <taxon>Viridiplantae</taxon>
        <taxon>Streptophyta</taxon>
        <taxon>Embryophyta</taxon>
        <taxon>Tracheophyta</taxon>
        <taxon>Spermatophyta</taxon>
        <taxon>Magnoliopsida</taxon>
        <taxon>Liliopsida</taxon>
        <taxon>Poales</taxon>
        <taxon>Poaceae</taxon>
        <taxon>PACMAD clade</taxon>
        <taxon>Arundinoideae</taxon>
        <taxon>Arundineae</taxon>
        <taxon>Arundo</taxon>
    </lineage>
</organism>
<evidence type="ECO:0000313" key="1">
    <source>
        <dbReference type="EMBL" id="JAD24547.1"/>
    </source>
</evidence>
<reference evidence="1" key="2">
    <citation type="journal article" date="2015" name="Data Brief">
        <title>Shoot transcriptome of the giant reed, Arundo donax.</title>
        <authorList>
            <person name="Barrero R.A."/>
            <person name="Guerrero F.D."/>
            <person name="Moolhuijzen P."/>
            <person name="Goolsby J.A."/>
            <person name="Tidwell J."/>
            <person name="Bellgard S.E."/>
            <person name="Bellgard M.I."/>
        </authorList>
    </citation>
    <scope>NUCLEOTIDE SEQUENCE</scope>
    <source>
        <tissue evidence="1">Shoot tissue taken approximately 20 cm above the soil surface</tissue>
    </source>
</reference>
<proteinExistence type="predicted"/>
<protein>
    <submittedName>
        <fullName evidence="1">Uncharacterized protein</fullName>
    </submittedName>
</protein>